<keyword evidence="5" id="KW-0547">Nucleotide-binding</keyword>
<reference evidence="11 12" key="1">
    <citation type="journal article" date="2018" name="Int. J. Syst. Evol. Microbiol.">
        <title>Epidermidibacterium keratini gen. nov., sp. nov., a member of the family Sporichthyaceae, isolated from keratin epidermis.</title>
        <authorList>
            <person name="Lee D.G."/>
            <person name="Trujillo M.E."/>
            <person name="Kang S."/>
            <person name="Nam J.J."/>
            <person name="Kim Y.J."/>
        </authorList>
    </citation>
    <scope>NUCLEOTIDE SEQUENCE [LARGE SCALE GENOMIC DNA]</scope>
    <source>
        <strain evidence="11 12">EPI-7</strain>
    </source>
</reference>
<evidence type="ECO:0000313" key="12">
    <source>
        <dbReference type="Proteomes" id="UP000463857"/>
    </source>
</evidence>
<dbReference type="Gene3D" id="3.30.2390.20">
    <property type="entry name" value="Type VII secretion system EccB, repeat 1 domain"/>
    <property type="match status" value="1"/>
</dbReference>
<evidence type="ECO:0000256" key="2">
    <source>
        <dbReference type="ARBA" id="ARBA00008149"/>
    </source>
</evidence>
<dbReference type="InterPro" id="IPR042485">
    <property type="entry name" value="T7SS_EccB_R3"/>
</dbReference>
<dbReference type="Pfam" id="PF05108">
    <property type="entry name" value="T7SS_ESX1_EccB"/>
    <property type="match status" value="1"/>
</dbReference>
<dbReference type="AlphaFoldDB" id="A0A7L4YPP1"/>
<dbReference type="Gene3D" id="2.40.50.910">
    <property type="entry name" value="Type VII secretion system EccB, repeat 3 domain"/>
    <property type="match status" value="1"/>
</dbReference>
<keyword evidence="8 10" id="KW-1133">Transmembrane helix</keyword>
<dbReference type="GO" id="GO:0005524">
    <property type="term" value="F:ATP binding"/>
    <property type="evidence" value="ECO:0007669"/>
    <property type="project" value="UniProtKB-KW"/>
</dbReference>
<organism evidence="11 12">
    <name type="scientific">Epidermidibacterium keratini</name>
    <dbReference type="NCBI Taxonomy" id="1891644"/>
    <lineage>
        <taxon>Bacteria</taxon>
        <taxon>Bacillati</taxon>
        <taxon>Actinomycetota</taxon>
        <taxon>Actinomycetes</taxon>
        <taxon>Sporichthyales</taxon>
        <taxon>Sporichthyaceae</taxon>
        <taxon>Epidermidibacterium</taxon>
    </lineage>
</organism>
<evidence type="ECO:0000313" key="11">
    <source>
        <dbReference type="EMBL" id="QHC00873.1"/>
    </source>
</evidence>
<keyword evidence="9 10" id="KW-0472">Membrane</keyword>
<comment type="subcellular location">
    <subcellularLocation>
        <location evidence="1">Cell membrane</location>
        <topology evidence="1">Single-pass membrane protein</topology>
    </subcellularLocation>
</comment>
<dbReference type="RefSeq" id="WP_159545785.1">
    <property type="nucleotide sequence ID" value="NZ_CP047156.1"/>
</dbReference>
<comment type="similarity">
    <text evidence="2">Belongs to the EccB family.</text>
</comment>
<keyword evidence="6" id="KW-0378">Hydrolase</keyword>
<keyword evidence="4 10" id="KW-0812">Transmembrane</keyword>
<protein>
    <submittedName>
        <fullName evidence="11">Type VII secretion protein EccB</fullName>
    </submittedName>
</protein>
<dbReference type="InParanoid" id="A0A7L4YPP1"/>
<dbReference type="NCBIfam" id="TIGR03919">
    <property type="entry name" value="T7SS_EccB"/>
    <property type="match status" value="1"/>
</dbReference>
<dbReference type="GO" id="GO:0016787">
    <property type="term" value="F:hydrolase activity"/>
    <property type="evidence" value="ECO:0007669"/>
    <property type="project" value="UniProtKB-KW"/>
</dbReference>
<dbReference type="PANTHER" id="PTHR40765:SF2">
    <property type="entry name" value="ESX-2 SECRETION SYSTEM ATPASE ECCB2"/>
    <property type="match status" value="1"/>
</dbReference>
<dbReference type="InterPro" id="IPR007795">
    <property type="entry name" value="T7SS_EccB"/>
</dbReference>
<dbReference type="Proteomes" id="UP000463857">
    <property type="component" value="Chromosome"/>
</dbReference>
<evidence type="ECO:0000256" key="9">
    <source>
        <dbReference type="ARBA" id="ARBA00023136"/>
    </source>
</evidence>
<evidence type="ECO:0000256" key="7">
    <source>
        <dbReference type="ARBA" id="ARBA00022840"/>
    </source>
</evidence>
<evidence type="ECO:0000256" key="4">
    <source>
        <dbReference type="ARBA" id="ARBA00022692"/>
    </source>
</evidence>
<name>A0A7L4YPP1_9ACTN</name>
<feature type="transmembrane region" description="Helical" evidence="10">
    <location>
        <begin position="41"/>
        <end position="61"/>
    </location>
</feature>
<dbReference type="InterPro" id="IPR044857">
    <property type="entry name" value="T7SS_EccB_R1"/>
</dbReference>
<keyword evidence="12" id="KW-1185">Reference proteome</keyword>
<dbReference type="PANTHER" id="PTHR40765">
    <property type="entry name" value="ESX-2 SECRETION SYSTEM ATPASE ECCB2"/>
    <property type="match status" value="1"/>
</dbReference>
<keyword evidence="7" id="KW-0067">ATP-binding</keyword>
<evidence type="ECO:0000256" key="8">
    <source>
        <dbReference type="ARBA" id="ARBA00022989"/>
    </source>
</evidence>
<sequence>MASRRDIYQSYQFTVQRVVSGLVLRETDPAQVPLRRLGGTMFASIMVAVIALAITGVIGVINPGGNKTWKSEGKVIVEEDTGAQFVWLKNPETGEFLLHPVLNLASGALLVGTSQIVEVSHASLEGAPRGPRLGIPDAPDSIPPTDDFLTGPWTLCSLPAQTQSGELVPSTALVVGRERSSGIPIDDSIAVVNDIEAGAVYLVWNGHRFLAADPTAVLTGLGLRDVPQIEAGTAMLTALPDGGTLAPSAPAGRGQPSSTASGLLVGQIVMTSSGSDASSYYLVLDEGLQAISEVQALITLADPTLSTAYPGAAIEAIEIPAAQANQLPHDQLGDPQFSDPPRVPPAPALVQGKTSTICASFSSGTAEIDIAVEAQVEGADTATATPQRTQNGAVLADQVLTPSGSAALVRSVMSPTAEEGPLYLVTDEGRKWAIPDDEALQSLGLTSVEPVLMPASLVARIPEGSALDKKAAGTPS</sequence>
<evidence type="ECO:0000256" key="1">
    <source>
        <dbReference type="ARBA" id="ARBA00004162"/>
    </source>
</evidence>
<keyword evidence="3" id="KW-1003">Cell membrane</keyword>
<dbReference type="OrthoDB" id="3847604at2"/>
<dbReference type="GO" id="GO:0005886">
    <property type="term" value="C:plasma membrane"/>
    <property type="evidence" value="ECO:0007669"/>
    <property type="project" value="UniProtKB-SubCell"/>
</dbReference>
<proteinExistence type="inferred from homology"/>
<evidence type="ECO:0000256" key="10">
    <source>
        <dbReference type="SAM" id="Phobius"/>
    </source>
</evidence>
<evidence type="ECO:0000256" key="3">
    <source>
        <dbReference type="ARBA" id="ARBA00022475"/>
    </source>
</evidence>
<dbReference type="GO" id="GO:0005576">
    <property type="term" value="C:extracellular region"/>
    <property type="evidence" value="ECO:0007669"/>
    <property type="project" value="TreeGrafter"/>
</dbReference>
<dbReference type="EMBL" id="CP047156">
    <property type="protein sequence ID" value="QHC00873.1"/>
    <property type="molecule type" value="Genomic_DNA"/>
</dbReference>
<dbReference type="KEGG" id="eke:EK0264_11645"/>
<evidence type="ECO:0000256" key="5">
    <source>
        <dbReference type="ARBA" id="ARBA00022741"/>
    </source>
</evidence>
<evidence type="ECO:0000256" key="6">
    <source>
        <dbReference type="ARBA" id="ARBA00022801"/>
    </source>
</evidence>
<gene>
    <name evidence="11" type="primary">eccB</name>
    <name evidence="11" type="ORF">EK0264_11645</name>
</gene>
<accession>A0A7L4YPP1</accession>